<keyword evidence="2" id="KW-1185">Reference proteome</keyword>
<comment type="caution">
    <text evidence="1">The sequence shown here is derived from an EMBL/GenBank/DDBJ whole genome shotgun (WGS) entry which is preliminary data.</text>
</comment>
<dbReference type="Proteomes" id="UP000827976">
    <property type="component" value="Chromosome 3"/>
</dbReference>
<accession>A0ACB7WLL8</accession>
<name>A0ACB7WLL8_DIOAL</name>
<dbReference type="EMBL" id="CM037013">
    <property type="protein sequence ID" value="KAH7689227.1"/>
    <property type="molecule type" value="Genomic_DNA"/>
</dbReference>
<protein>
    <submittedName>
        <fullName evidence="1">Alpha-D-mannose-specific plant lectins domain-containing protein</fullName>
    </submittedName>
</protein>
<sequence>MAIPRAFASFFFFLFLVSPLCTMANNLIFSGGTLKTGESLKAGDYEFIMDENCNLALFHKETQEWNSGTALLGLDCYFSFDSYANLNVYGDDNSLLFKIDFDLDKGQYVLILQETGRLVIYGPHSWASDDELKGDFGHLFNISKVKSSGALPANKAAEKEAKAAERISMVVNN</sequence>
<organism evidence="1 2">
    <name type="scientific">Dioscorea alata</name>
    <name type="common">Purple yam</name>
    <dbReference type="NCBI Taxonomy" id="55571"/>
    <lineage>
        <taxon>Eukaryota</taxon>
        <taxon>Viridiplantae</taxon>
        <taxon>Streptophyta</taxon>
        <taxon>Embryophyta</taxon>
        <taxon>Tracheophyta</taxon>
        <taxon>Spermatophyta</taxon>
        <taxon>Magnoliopsida</taxon>
        <taxon>Liliopsida</taxon>
        <taxon>Dioscoreales</taxon>
        <taxon>Dioscoreaceae</taxon>
        <taxon>Dioscorea</taxon>
    </lineage>
</organism>
<evidence type="ECO:0000313" key="1">
    <source>
        <dbReference type="EMBL" id="KAH7689227.1"/>
    </source>
</evidence>
<evidence type="ECO:0000313" key="2">
    <source>
        <dbReference type="Proteomes" id="UP000827976"/>
    </source>
</evidence>
<reference evidence="2" key="1">
    <citation type="journal article" date="2022" name="Nat. Commun.">
        <title>Chromosome evolution and the genetic basis of agronomically important traits in greater yam.</title>
        <authorList>
            <person name="Bredeson J.V."/>
            <person name="Lyons J.B."/>
            <person name="Oniyinde I.O."/>
            <person name="Okereke N.R."/>
            <person name="Kolade O."/>
            <person name="Nnabue I."/>
            <person name="Nwadili C.O."/>
            <person name="Hribova E."/>
            <person name="Parker M."/>
            <person name="Nwogha J."/>
            <person name="Shu S."/>
            <person name="Carlson J."/>
            <person name="Kariba R."/>
            <person name="Muthemba S."/>
            <person name="Knop K."/>
            <person name="Barton G.J."/>
            <person name="Sherwood A.V."/>
            <person name="Lopez-Montes A."/>
            <person name="Asiedu R."/>
            <person name="Jamnadass R."/>
            <person name="Muchugi A."/>
            <person name="Goodstein D."/>
            <person name="Egesi C.N."/>
            <person name="Featherston J."/>
            <person name="Asfaw A."/>
            <person name="Simpson G.G."/>
            <person name="Dolezel J."/>
            <person name="Hendre P.S."/>
            <person name="Van Deynze A."/>
            <person name="Kumar P.L."/>
            <person name="Obidiegwu J.E."/>
            <person name="Bhattacharjee R."/>
            <person name="Rokhsar D.S."/>
        </authorList>
    </citation>
    <scope>NUCLEOTIDE SEQUENCE [LARGE SCALE GENOMIC DNA]</scope>
    <source>
        <strain evidence="2">cv. TDa95/00328</strain>
    </source>
</reference>
<gene>
    <name evidence="1" type="ORF">IHE45_03G083000</name>
</gene>
<proteinExistence type="predicted"/>